<organism evidence="2 3">
    <name type="scientific">Candidatus Babela massiliensis</name>
    <dbReference type="NCBI Taxonomy" id="673862"/>
    <lineage>
        <taxon>Bacteria</taxon>
        <taxon>Candidatus Babelota</taxon>
        <taxon>Candidatus Babeliae</taxon>
        <taxon>Candidatus Babeliales</taxon>
        <taxon>Candidatus Babeliaceae</taxon>
        <taxon>Candidatus Babela</taxon>
    </lineage>
</organism>
<evidence type="ECO:0000313" key="3">
    <source>
        <dbReference type="Proteomes" id="UP000018769"/>
    </source>
</evidence>
<name>V6DHE3_9BACT</name>
<keyword evidence="1" id="KW-0732">Signal</keyword>
<evidence type="ECO:0000313" key="2">
    <source>
        <dbReference type="EMBL" id="CDK30964.1"/>
    </source>
</evidence>
<dbReference type="SUPFAM" id="SSF109998">
    <property type="entry name" value="Triger factor/SurA peptide-binding domain-like"/>
    <property type="match status" value="1"/>
</dbReference>
<dbReference type="GO" id="GO:0016853">
    <property type="term" value="F:isomerase activity"/>
    <property type="evidence" value="ECO:0007669"/>
    <property type="project" value="UniProtKB-KW"/>
</dbReference>
<dbReference type="KEGG" id="dpb:BABL1_gene_98"/>
<dbReference type="PANTHER" id="PTHR47637:SF1">
    <property type="entry name" value="CHAPERONE SURA"/>
    <property type="match status" value="1"/>
</dbReference>
<dbReference type="AlphaFoldDB" id="V6DHE3"/>
<dbReference type="STRING" id="673862.BABL1_gene_98"/>
<keyword evidence="2" id="KW-0413">Isomerase</keyword>
<dbReference type="Proteomes" id="UP000018769">
    <property type="component" value="Chromosome I"/>
</dbReference>
<accession>V6DHE3</accession>
<sequence>MKFIKSKLFILTLIILNAMDILYAETTSESLDRIIAIIYHAEGSDIVLESDLKSPFDGTKLPQEELIFRKLVEIDGKMLNATVTDESVDRYLAQIQKSQNLTQEQLLEAIKPLTLEKFKDELKVKLMVQNVIDYRVTSKVVIDKQEIEKYYHQNPVYQEASYTLTNAFVGYGDSSPTIKKIKLQEAIEMGLIDEFVKWDSPIELKEDQIAQEKAFIKDLNVGSTTILDANNNGLFVMRLIDKKPKRLLDLKEREEEILNTLQQEKYMKTFHEYKCRLMGLETESNSMASMPRIAVVKYID</sequence>
<dbReference type="InterPro" id="IPR027304">
    <property type="entry name" value="Trigger_fact/SurA_dom_sf"/>
</dbReference>
<dbReference type="PANTHER" id="PTHR47637">
    <property type="entry name" value="CHAPERONE SURA"/>
    <property type="match status" value="1"/>
</dbReference>
<gene>
    <name evidence="2" type="ORF">BABL1_gene_98</name>
</gene>
<dbReference type="RefSeq" id="WP_023792910.1">
    <property type="nucleotide sequence ID" value="NC_023003.1"/>
</dbReference>
<proteinExistence type="predicted"/>
<reference evidence="2 3" key="1">
    <citation type="journal article" date="2015" name="Biol. Direct">
        <title>Babela massiliensis, a representative of a widespread bacterial phylum with unusual adaptations to parasitism in amoebae.</title>
        <authorList>
            <person name="Pagnier I."/>
            <person name="Yutin N."/>
            <person name="Croce O."/>
            <person name="Makarova K.S."/>
            <person name="Wolf Y.I."/>
            <person name="Benamar S."/>
            <person name="Raoult D."/>
            <person name="Koonin E.V."/>
            <person name="La Scola B."/>
        </authorList>
    </citation>
    <scope>NUCLEOTIDE SEQUENCE [LARGE SCALE GENOMIC DNA]</scope>
    <source>
        <strain evidence="3">BABL1</strain>
    </source>
</reference>
<dbReference type="eggNOG" id="ENOG502ZXWJ">
    <property type="taxonomic scope" value="Bacteria"/>
</dbReference>
<keyword evidence="3" id="KW-1185">Reference proteome</keyword>
<evidence type="ECO:0000256" key="1">
    <source>
        <dbReference type="ARBA" id="ARBA00022729"/>
    </source>
</evidence>
<dbReference type="Gene3D" id="1.10.4030.10">
    <property type="entry name" value="Porin chaperone SurA, peptide-binding domain"/>
    <property type="match status" value="1"/>
</dbReference>
<protein>
    <submittedName>
        <fullName evidence="2">Parvulin-like peptidyl-prolyl isomerase</fullName>
    </submittedName>
</protein>
<dbReference type="EMBL" id="HG793133">
    <property type="protein sequence ID" value="CDK30964.1"/>
    <property type="molecule type" value="Genomic_DNA"/>
</dbReference>
<dbReference type="HOGENOM" id="CLU_926479_0_0_7"/>
<dbReference type="InterPro" id="IPR050280">
    <property type="entry name" value="OMP_Chaperone_SurA"/>
</dbReference>